<feature type="compositionally biased region" description="Low complexity" evidence="18">
    <location>
        <begin position="78"/>
        <end position="93"/>
    </location>
</feature>
<dbReference type="GO" id="GO:0005507">
    <property type="term" value="F:copper ion binding"/>
    <property type="evidence" value="ECO:0007669"/>
    <property type="project" value="InterPro"/>
</dbReference>
<keyword evidence="7" id="KW-0677">Repeat</keyword>
<dbReference type="SFLD" id="SFLDS00003">
    <property type="entry name" value="Haloacid_Dehalogenase"/>
    <property type="match status" value="1"/>
</dbReference>
<dbReference type="InterPro" id="IPR027256">
    <property type="entry name" value="P-typ_ATPase_IB"/>
</dbReference>
<evidence type="ECO:0000256" key="7">
    <source>
        <dbReference type="ARBA" id="ARBA00022737"/>
    </source>
</evidence>
<evidence type="ECO:0000256" key="8">
    <source>
        <dbReference type="ARBA" id="ARBA00022741"/>
    </source>
</evidence>
<keyword evidence="5 17" id="KW-0812">Transmembrane</keyword>
<feature type="compositionally biased region" description="Acidic residues" evidence="18">
    <location>
        <begin position="570"/>
        <end position="584"/>
    </location>
</feature>
<feature type="region of interest" description="Disordered" evidence="18">
    <location>
        <begin position="71"/>
        <end position="109"/>
    </location>
</feature>
<feature type="domain" description="HMA" evidence="19">
    <location>
        <begin position="324"/>
        <end position="390"/>
    </location>
</feature>
<name>F2UKK1_SALR5</name>
<dbReference type="GeneID" id="16070680"/>
<dbReference type="eggNOG" id="KOG0207">
    <property type="taxonomic scope" value="Eukaryota"/>
</dbReference>
<feature type="domain" description="HMA" evidence="19">
    <location>
        <begin position="136"/>
        <end position="201"/>
    </location>
</feature>
<dbReference type="CDD" id="cd02094">
    <property type="entry name" value="P-type_ATPase_Cu-like"/>
    <property type="match status" value="1"/>
</dbReference>
<dbReference type="GO" id="GO:0016887">
    <property type="term" value="F:ATP hydrolysis activity"/>
    <property type="evidence" value="ECO:0007669"/>
    <property type="project" value="InterPro"/>
</dbReference>
<dbReference type="CDD" id="cd00371">
    <property type="entry name" value="HMA"/>
    <property type="match status" value="4"/>
</dbReference>
<dbReference type="SUPFAM" id="SSF56784">
    <property type="entry name" value="HAD-like"/>
    <property type="match status" value="1"/>
</dbReference>
<keyword evidence="16 17" id="KW-0472">Membrane</keyword>
<dbReference type="InParanoid" id="F2UKK1"/>
<dbReference type="Proteomes" id="UP000007799">
    <property type="component" value="Unassembled WGS sequence"/>
</dbReference>
<dbReference type="InterPro" id="IPR023299">
    <property type="entry name" value="ATPase_P-typ_cyto_dom_N"/>
</dbReference>
<keyword evidence="12" id="KW-1278">Translocase</keyword>
<keyword evidence="4" id="KW-0813">Transport</keyword>
<dbReference type="InterPro" id="IPR023298">
    <property type="entry name" value="ATPase_P-typ_TM_dom_sf"/>
</dbReference>
<dbReference type="PRINTS" id="PR00943">
    <property type="entry name" value="CUATPASE"/>
</dbReference>
<evidence type="ECO:0000256" key="1">
    <source>
        <dbReference type="ARBA" id="ARBA00004127"/>
    </source>
</evidence>
<dbReference type="PROSITE" id="PS50846">
    <property type="entry name" value="HMA_2"/>
    <property type="match status" value="4"/>
</dbReference>
<dbReference type="FunFam" id="3.30.70.100:FF:000001">
    <property type="entry name" value="ATPase copper transporting beta"/>
    <property type="match status" value="2"/>
</dbReference>
<feature type="domain" description="HMA" evidence="19">
    <location>
        <begin position="1"/>
        <end position="66"/>
    </location>
</feature>
<keyword evidence="10 17" id="KW-0067">ATP-binding</keyword>
<feature type="transmembrane region" description="Helical" evidence="17">
    <location>
        <begin position="479"/>
        <end position="500"/>
    </location>
</feature>
<evidence type="ECO:0000313" key="21">
    <source>
        <dbReference type="Proteomes" id="UP000007799"/>
    </source>
</evidence>
<dbReference type="InterPro" id="IPR006122">
    <property type="entry name" value="HMA_Cu_ion-bd"/>
</dbReference>
<evidence type="ECO:0000256" key="18">
    <source>
        <dbReference type="SAM" id="MobiDB-lite"/>
    </source>
</evidence>
<dbReference type="Gene3D" id="3.40.50.1000">
    <property type="entry name" value="HAD superfamily/HAD-like"/>
    <property type="match status" value="1"/>
</dbReference>
<feature type="domain" description="HMA" evidence="19">
    <location>
        <begin position="250"/>
        <end position="316"/>
    </location>
</feature>
<protein>
    <recommendedName>
        <fullName evidence="3">P-type Cu(+) transporter</fullName>
        <ecNumber evidence="3">7.2.2.8</ecNumber>
    </recommendedName>
</protein>
<reference evidence="20" key="1">
    <citation type="submission" date="2009-08" db="EMBL/GenBank/DDBJ databases">
        <title>Annotation of Salpingoeca rosetta.</title>
        <authorList>
            <consortium name="The Broad Institute Genome Sequencing Platform"/>
            <person name="Russ C."/>
            <person name="Cuomo C."/>
            <person name="Burger G."/>
            <person name="Gray M.W."/>
            <person name="Holland P.W.H."/>
            <person name="King N."/>
            <person name="Lang F.B.F."/>
            <person name="Roger A.J."/>
            <person name="Ruiz-Trillo I."/>
            <person name="Young S.K."/>
            <person name="Zeng Q."/>
            <person name="Gargeya S."/>
            <person name="Alvarado L."/>
            <person name="Berlin A."/>
            <person name="Chapman S.B."/>
            <person name="Chen Z."/>
            <person name="Freedman E."/>
            <person name="Gellesch M."/>
            <person name="Goldberg J."/>
            <person name="Griggs A."/>
            <person name="Gujja S."/>
            <person name="Heilman E."/>
            <person name="Heiman D."/>
            <person name="Howarth C."/>
            <person name="Mehta T."/>
            <person name="Neiman D."/>
            <person name="Pearson M."/>
            <person name="Roberts A."/>
            <person name="Saif S."/>
            <person name="Shea T."/>
            <person name="Shenoy N."/>
            <person name="Sisk P."/>
            <person name="Stolte C."/>
            <person name="Sykes S."/>
            <person name="White J."/>
            <person name="Yandava C."/>
            <person name="Haas B."/>
            <person name="Nusbaum C."/>
            <person name="Birren B."/>
        </authorList>
    </citation>
    <scope>NUCLEOTIDE SEQUENCE [LARGE SCALE GENOMIC DNA]</scope>
    <source>
        <strain evidence="20">ATCC 50818</strain>
    </source>
</reference>
<feature type="transmembrane region" description="Helical" evidence="17">
    <location>
        <begin position="412"/>
        <end position="429"/>
    </location>
</feature>
<evidence type="ECO:0000256" key="13">
    <source>
        <dbReference type="ARBA" id="ARBA00022989"/>
    </source>
</evidence>
<evidence type="ECO:0000256" key="11">
    <source>
        <dbReference type="ARBA" id="ARBA00022842"/>
    </source>
</evidence>
<sequence length="1169" mass="122350">METRLAVEGMTCTSCSTAITDRLSEMAQVSEVDVSLKGNSATIRHDASISAQQLADVVEDMGFGATVSSTRKVSKADGGATEAGEATKPTEAGRGSMRAEQHATATTDVTRSGIAHAAATLSQDQPAQAASTPTAKVSHISVEGMTCNSCVKAITDKVSLMDGVLDVNVSLAEHRATVRHTTAVSGNTFVDAIDDMGFDAALLGSELCTARTSPAPTQTQQRQQRSPKSTTDKKEAVPSPSSASSSSKKESLHLRIQGMSCASCVAVIEGRVRRLPGVSQVNVGLLAETGDVVYDPQQTSADAIVACVTSAGFTAHEVAPQSSTVITISIDGMVDSSSADTIQNLLSSMPGVLDAFVGLGTGSVQVEFDANETGARTILRAVEDLGYHATLGSSDKPDYTHQSSVRFWRTKLLLSLLFFVAAMTIRMWPKSWDDEVATGLSQRNLALMVVCGGALFIAGKPFLVSGVKSLLHGGANMDVLITISALSTYVYSLVALIVSATSNERHSGDEHLFFETGVMLFAFVSFGRYMEHIAKGKTSTALSELLSLQPTQARLLSSRTGSPTHPIDATADDDDGDDDDDDGNDFVDVKEEMISTDLVQRGDRIRVLAGEKFPVDARVLRGSGQVDESMITGESRPVTKDKGDAVIGGTILKTGVLVCEATHVGKDSSLARIVDLIEHAQMSKAPIQRIADKIAGKFVPGIILISVVTLIVWLSLLGSGAVSTSESTSKMAFRFAIAVLVVACPCALGLATPTAVMVGTGVGAQHGILIKGGEALETAHKTTTVVFDKTGTLTMGAPSVTHVETFPSSNETATNTKTTTTSAGAANATADDVLRLMASVEVNSEHAIGEAIVAHATTTLGRGCIRPSSDYETVPGKGVRAVVMGRPVAVGSPAFMKECGMTLDAAAEAAVLEFEGRGHTVVVCGADGVALGFVSLSDRCKPEAARTVQVLHDEGVRVIMLTGDNERTARAIAAQVGIETVFAGVLPSHKADKVRQLQEQGEVVAMVGDGINDAPALAQADLGIAVGAGTDVAIEAADVVLIKDDLMDVFVAMHLSKATVHRIYYNFIWAVLYNAVGVPVAAGVLYGAGIVLTPMMASGAMALSSVSVVMSSLLLKRYKKPPPLGSRRRSRASSNVCSVLLAGIMRVFGRRSADRSSVRYQRLVAEDMA</sequence>
<feature type="transmembrane region" description="Helical" evidence="17">
    <location>
        <begin position="512"/>
        <end position="530"/>
    </location>
</feature>
<dbReference type="SUPFAM" id="SSF55008">
    <property type="entry name" value="HMA, heavy metal-associated domain"/>
    <property type="match status" value="4"/>
</dbReference>
<feature type="transmembrane region" description="Helical" evidence="17">
    <location>
        <begin position="698"/>
        <end position="719"/>
    </location>
</feature>
<dbReference type="GO" id="GO:0140581">
    <property type="term" value="F:P-type monovalent copper transporter activity"/>
    <property type="evidence" value="ECO:0007669"/>
    <property type="project" value="UniProtKB-EC"/>
</dbReference>
<feature type="transmembrane region" description="Helical" evidence="17">
    <location>
        <begin position="731"/>
        <end position="751"/>
    </location>
</feature>
<evidence type="ECO:0000256" key="10">
    <source>
        <dbReference type="ARBA" id="ARBA00022840"/>
    </source>
</evidence>
<feature type="region of interest" description="Disordered" evidence="18">
    <location>
        <begin position="555"/>
        <end position="584"/>
    </location>
</feature>
<evidence type="ECO:0000259" key="19">
    <source>
        <dbReference type="PROSITE" id="PS50846"/>
    </source>
</evidence>
<dbReference type="Pfam" id="PF00122">
    <property type="entry name" value="E1-E2_ATPase"/>
    <property type="match status" value="1"/>
</dbReference>
<dbReference type="GO" id="GO:0005524">
    <property type="term" value="F:ATP binding"/>
    <property type="evidence" value="ECO:0007669"/>
    <property type="project" value="UniProtKB-UniRule"/>
</dbReference>
<keyword evidence="9" id="KW-0187">Copper transport</keyword>
<keyword evidence="21" id="KW-1185">Reference proteome</keyword>
<dbReference type="SUPFAM" id="SSF81653">
    <property type="entry name" value="Calcium ATPase, transduction domain A"/>
    <property type="match status" value="1"/>
</dbReference>
<keyword evidence="15" id="KW-0406">Ion transport</keyword>
<evidence type="ECO:0000256" key="14">
    <source>
        <dbReference type="ARBA" id="ARBA00023008"/>
    </source>
</evidence>
<comment type="similarity">
    <text evidence="2 17">Belongs to the cation transport ATPase (P-type) (TC 3.A.3) family. Type IB subfamily.</text>
</comment>
<dbReference type="InterPro" id="IPR023214">
    <property type="entry name" value="HAD_sf"/>
</dbReference>
<keyword evidence="14" id="KW-0186">Copper</keyword>
<dbReference type="GO" id="GO:0005802">
    <property type="term" value="C:trans-Golgi network"/>
    <property type="evidence" value="ECO:0007669"/>
    <property type="project" value="TreeGrafter"/>
</dbReference>
<dbReference type="Gene3D" id="3.40.1110.10">
    <property type="entry name" value="Calcium-transporting ATPase, cytoplasmic domain N"/>
    <property type="match status" value="1"/>
</dbReference>
<dbReference type="PANTHER" id="PTHR43520:SF8">
    <property type="entry name" value="P-TYPE CU(+) TRANSPORTER"/>
    <property type="match status" value="1"/>
</dbReference>
<dbReference type="EMBL" id="GL832979">
    <property type="protein sequence ID" value="EGD77650.1"/>
    <property type="molecule type" value="Genomic_DNA"/>
</dbReference>
<dbReference type="AlphaFoldDB" id="F2UKK1"/>
<dbReference type="PANTHER" id="PTHR43520">
    <property type="entry name" value="ATP7, ISOFORM B"/>
    <property type="match status" value="1"/>
</dbReference>
<dbReference type="InterPro" id="IPR006121">
    <property type="entry name" value="HMA_dom"/>
</dbReference>
<dbReference type="PROSITE" id="PS00154">
    <property type="entry name" value="ATPASE_E1_E2"/>
    <property type="match status" value="1"/>
</dbReference>
<dbReference type="InterPro" id="IPR001757">
    <property type="entry name" value="P_typ_ATPase"/>
</dbReference>
<dbReference type="PROSITE" id="PS01047">
    <property type="entry name" value="HMA_1"/>
    <property type="match status" value="3"/>
</dbReference>
<evidence type="ECO:0000256" key="15">
    <source>
        <dbReference type="ARBA" id="ARBA00023065"/>
    </source>
</evidence>
<feature type="compositionally biased region" description="Low complexity" evidence="18">
    <location>
        <begin position="237"/>
        <end position="246"/>
    </location>
</feature>
<dbReference type="FunFam" id="2.70.150.10:FF:000002">
    <property type="entry name" value="Copper-transporting ATPase 1, putative"/>
    <property type="match status" value="1"/>
</dbReference>
<organism evidence="21">
    <name type="scientific">Salpingoeca rosetta (strain ATCC 50818 / BSB-021)</name>
    <dbReference type="NCBI Taxonomy" id="946362"/>
    <lineage>
        <taxon>Eukaryota</taxon>
        <taxon>Choanoflagellata</taxon>
        <taxon>Craspedida</taxon>
        <taxon>Salpingoecidae</taxon>
        <taxon>Salpingoeca</taxon>
    </lineage>
</organism>
<proteinExistence type="inferred from homology"/>
<evidence type="ECO:0000256" key="6">
    <source>
        <dbReference type="ARBA" id="ARBA00022723"/>
    </source>
</evidence>
<dbReference type="FunCoup" id="F2UKK1">
    <property type="interactions" value="1084"/>
</dbReference>
<dbReference type="FunFam" id="3.30.70.100:FF:000005">
    <property type="entry name" value="Copper-exporting P-type ATPase A"/>
    <property type="match status" value="1"/>
</dbReference>
<dbReference type="NCBIfam" id="TIGR01525">
    <property type="entry name" value="ATPase-IB_hvy"/>
    <property type="match status" value="1"/>
</dbReference>
<keyword evidence="11" id="KW-0460">Magnesium</keyword>
<dbReference type="InterPro" id="IPR044492">
    <property type="entry name" value="P_typ_ATPase_HD_dom"/>
</dbReference>
<dbReference type="GO" id="GO:0005886">
    <property type="term" value="C:plasma membrane"/>
    <property type="evidence" value="ECO:0007669"/>
    <property type="project" value="TreeGrafter"/>
</dbReference>
<dbReference type="STRING" id="946362.F2UKK1"/>
<feature type="transmembrane region" description="Helical" evidence="17">
    <location>
        <begin position="1063"/>
        <end position="1089"/>
    </location>
</feature>
<evidence type="ECO:0000313" key="20">
    <source>
        <dbReference type="EMBL" id="EGD77650.1"/>
    </source>
</evidence>
<feature type="transmembrane region" description="Helical" evidence="17">
    <location>
        <begin position="445"/>
        <end position="467"/>
    </location>
</feature>
<dbReference type="SUPFAM" id="SSF81665">
    <property type="entry name" value="Calcium ATPase, transmembrane domain M"/>
    <property type="match status" value="1"/>
</dbReference>
<evidence type="ECO:0000256" key="9">
    <source>
        <dbReference type="ARBA" id="ARBA00022796"/>
    </source>
</evidence>
<evidence type="ECO:0000256" key="4">
    <source>
        <dbReference type="ARBA" id="ARBA00022448"/>
    </source>
</evidence>
<dbReference type="PRINTS" id="PR00119">
    <property type="entry name" value="CATATPASE"/>
</dbReference>
<dbReference type="Gene3D" id="3.30.70.100">
    <property type="match status" value="4"/>
</dbReference>
<dbReference type="PRINTS" id="PR00942">
    <property type="entry name" value="CUATPASEI"/>
</dbReference>
<accession>F2UKK1</accession>
<dbReference type="SFLD" id="SFLDF00027">
    <property type="entry name" value="p-type_atpase"/>
    <property type="match status" value="1"/>
</dbReference>
<dbReference type="InterPro" id="IPR036163">
    <property type="entry name" value="HMA_dom_sf"/>
</dbReference>
<evidence type="ECO:0000256" key="16">
    <source>
        <dbReference type="ARBA" id="ARBA00023136"/>
    </source>
</evidence>
<dbReference type="InterPro" id="IPR018303">
    <property type="entry name" value="ATPase_P-typ_P_site"/>
</dbReference>
<dbReference type="InterPro" id="IPR008250">
    <property type="entry name" value="ATPase_P-typ_transduc_dom_A_sf"/>
</dbReference>
<feature type="transmembrane region" description="Helical" evidence="17">
    <location>
        <begin position="1095"/>
        <end position="1115"/>
    </location>
</feature>
<evidence type="ECO:0000256" key="2">
    <source>
        <dbReference type="ARBA" id="ARBA00006024"/>
    </source>
</evidence>
<dbReference type="GO" id="GO:0055070">
    <property type="term" value="P:copper ion homeostasis"/>
    <property type="evidence" value="ECO:0007669"/>
    <property type="project" value="TreeGrafter"/>
</dbReference>
<evidence type="ECO:0000256" key="12">
    <source>
        <dbReference type="ARBA" id="ARBA00022967"/>
    </source>
</evidence>
<dbReference type="SFLD" id="SFLDG00002">
    <property type="entry name" value="C1.7:_P-type_atpase_like"/>
    <property type="match status" value="1"/>
</dbReference>
<feature type="region of interest" description="Disordered" evidence="18">
    <location>
        <begin position="211"/>
        <end position="249"/>
    </location>
</feature>
<comment type="subcellular location">
    <subcellularLocation>
        <location evidence="1">Endomembrane system</location>
        <topology evidence="1">Multi-pass membrane protein</topology>
    </subcellularLocation>
    <subcellularLocation>
        <location evidence="17">Membrane</location>
    </subcellularLocation>
</comment>
<evidence type="ECO:0000256" key="3">
    <source>
        <dbReference type="ARBA" id="ARBA00012517"/>
    </source>
</evidence>
<keyword evidence="6 17" id="KW-0479">Metal-binding</keyword>
<dbReference type="InterPro" id="IPR036412">
    <property type="entry name" value="HAD-like_sf"/>
</dbReference>
<dbReference type="EC" id="7.2.2.8" evidence="3"/>
<dbReference type="KEGG" id="sre:PTSG_08743"/>
<dbReference type="InterPro" id="IPR017969">
    <property type="entry name" value="Heavy-metal-associated_CS"/>
</dbReference>
<dbReference type="OMA" id="WECFFDE"/>
<dbReference type="GO" id="GO:0043682">
    <property type="term" value="F:P-type divalent copper transporter activity"/>
    <property type="evidence" value="ECO:0007669"/>
    <property type="project" value="TreeGrafter"/>
</dbReference>
<gene>
    <name evidence="20" type="ORF">PTSG_08743</name>
</gene>
<dbReference type="OrthoDB" id="432719at2759"/>
<dbReference type="InterPro" id="IPR059000">
    <property type="entry name" value="ATPase_P-type_domA"/>
</dbReference>
<keyword evidence="13 17" id="KW-1133">Transmembrane helix</keyword>
<evidence type="ECO:0000256" key="5">
    <source>
        <dbReference type="ARBA" id="ARBA00022692"/>
    </source>
</evidence>
<dbReference type="FunFam" id="3.40.50.1000:FF:000031">
    <property type="entry name" value="Probable copper-transporting ATPase HMA5"/>
    <property type="match status" value="1"/>
</dbReference>
<dbReference type="Pfam" id="PF00702">
    <property type="entry name" value="Hydrolase"/>
    <property type="match status" value="1"/>
</dbReference>
<dbReference type="Pfam" id="PF00403">
    <property type="entry name" value="HMA"/>
    <property type="match status" value="4"/>
</dbReference>
<evidence type="ECO:0000256" key="17">
    <source>
        <dbReference type="RuleBase" id="RU362081"/>
    </source>
</evidence>
<dbReference type="RefSeq" id="XP_004990126.1">
    <property type="nucleotide sequence ID" value="XM_004990069.1"/>
</dbReference>
<dbReference type="GO" id="GO:0015677">
    <property type="term" value="P:copper ion import"/>
    <property type="evidence" value="ECO:0007669"/>
    <property type="project" value="TreeGrafter"/>
</dbReference>
<dbReference type="NCBIfam" id="TIGR01494">
    <property type="entry name" value="ATPase_P-type"/>
    <property type="match status" value="2"/>
</dbReference>
<dbReference type="NCBIfam" id="TIGR00003">
    <property type="entry name" value="copper ion binding protein"/>
    <property type="match status" value="3"/>
</dbReference>
<dbReference type="Gene3D" id="2.70.150.10">
    <property type="entry name" value="Calcium-transporting ATPase, cytoplasmic transduction domain A"/>
    <property type="match status" value="1"/>
</dbReference>
<feature type="compositionally biased region" description="Low complexity" evidence="18">
    <location>
        <begin position="211"/>
        <end position="229"/>
    </location>
</feature>
<keyword evidence="8 17" id="KW-0547">Nucleotide-binding</keyword>